<dbReference type="Proteomes" id="UP000325081">
    <property type="component" value="Unassembled WGS sequence"/>
</dbReference>
<dbReference type="GO" id="GO:0015979">
    <property type="term" value="P:photosynthesis"/>
    <property type="evidence" value="ECO:0007669"/>
    <property type="project" value="TreeGrafter"/>
</dbReference>
<dbReference type="PANTHER" id="PTHR43650:SF1">
    <property type="entry name" value="PYROPHOSPHATE--FRUCTOSE 6-PHOSPHATE 1-PHOSPHOTRANSFERASE SUBUNIT BETA 2"/>
    <property type="match status" value="1"/>
</dbReference>
<dbReference type="Gene3D" id="1.10.10.480">
    <property type="entry name" value="Phosphofructokinase, domain 3"/>
    <property type="match status" value="1"/>
</dbReference>
<dbReference type="EMBL" id="BKCP01006959">
    <property type="protein sequence ID" value="GER44419.1"/>
    <property type="molecule type" value="Genomic_DNA"/>
</dbReference>
<dbReference type="InterPro" id="IPR035966">
    <property type="entry name" value="PKF_sf"/>
</dbReference>
<dbReference type="GO" id="GO:0005829">
    <property type="term" value="C:cytosol"/>
    <property type="evidence" value="ECO:0007669"/>
    <property type="project" value="TreeGrafter"/>
</dbReference>
<evidence type="ECO:0000313" key="4">
    <source>
        <dbReference type="Proteomes" id="UP000325081"/>
    </source>
</evidence>
<dbReference type="OrthoDB" id="537915at2759"/>
<dbReference type="SUPFAM" id="SSF53784">
    <property type="entry name" value="Phosphofructokinase"/>
    <property type="match status" value="1"/>
</dbReference>
<gene>
    <name evidence="3" type="ORF">STAS_21318</name>
</gene>
<sequence length="126" mass="14586">MKLWMRLDTRKKKLSPQCLEPFDFLPTAIQEQLMLKRDPHGNISIAAIGLPKLKPSKMLIQMVVAELEARKEAGSCLEWPIKGRFHFFGYFLSGKGVTTDIYHWRRGLGCCCREGWPCEQDEPYLD</sequence>
<evidence type="ECO:0000256" key="1">
    <source>
        <dbReference type="ARBA" id="ARBA00022490"/>
    </source>
</evidence>
<name>A0A5A7QGE5_STRAF</name>
<evidence type="ECO:0000313" key="3">
    <source>
        <dbReference type="EMBL" id="GER44419.1"/>
    </source>
</evidence>
<dbReference type="PANTHER" id="PTHR43650">
    <property type="entry name" value="PYROPHOSPHATE--FRUCTOSE 6-PHOSPHATE 1-PHOSPHOTRANSFERASE"/>
    <property type="match status" value="1"/>
</dbReference>
<keyword evidence="3" id="KW-0808">Transferase</keyword>
<comment type="caution">
    <text evidence="3">The sequence shown here is derived from an EMBL/GenBank/DDBJ whole genome shotgun (WGS) entry which is preliminary data.</text>
</comment>
<accession>A0A5A7QGE5</accession>
<evidence type="ECO:0000256" key="2">
    <source>
        <dbReference type="ARBA" id="ARBA00023152"/>
    </source>
</evidence>
<dbReference type="GO" id="GO:0047334">
    <property type="term" value="F:diphosphate-fructose-6-phosphate 1-phosphotransferase activity"/>
    <property type="evidence" value="ECO:0007669"/>
    <property type="project" value="TreeGrafter"/>
</dbReference>
<dbReference type="GO" id="GO:0003872">
    <property type="term" value="F:6-phosphofructokinase activity"/>
    <property type="evidence" value="ECO:0007669"/>
    <property type="project" value="InterPro"/>
</dbReference>
<proteinExistence type="predicted"/>
<feature type="non-terminal residue" evidence="3">
    <location>
        <position position="126"/>
    </location>
</feature>
<keyword evidence="2" id="KW-0324">Glycolysis</keyword>
<keyword evidence="1" id="KW-0963">Cytoplasm</keyword>
<protein>
    <submittedName>
        <fullName evidence="3">Pyrophosphate--fructose 6-phosphate1-phosphotransferase subunit beta</fullName>
    </submittedName>
</protein>
<dbReference type="AlphaFoldDB" id="A0A5A7QGE5"/>
<dbReference type="GO" id="GO:0009749">
    <property type="term" value="P:response to glucose"/>
    <property type="evidence" value="ECO:0007669"/>
    <property type="project" value="TreeGrafter"/>
</dbReference>
<reference evidence="4" key="1">
    <citation type="journal article" date="2019" name="Curr. Biol.">
        <title>Genome Sequence of Striga asiatica Provides Insight into the Evolution of Plant Parasitism.</title>
        <authorList>
            <person name="Yoshida S."/>
            <person name="Kim S."/>
            <person name="Wafula E.K."/>
            <person name="Tanskanen J."/>
            <person name="Kim Y.M."/>
            <person name="Honaas L."/>
            <person name="Yang Z."/>
            <person name="Spallek T."/>
            <person name="Conn C.E."/>
            <person name="Ichihashi Y."/>
            <person name="Cheong K."/>
            <person name="Cui S."/>
            <person name="Der J.P."/>
            <person name="Gundlach H."/>
            <person name="Jiao Y."/>
            <person name="Hori C."/>
            <person name="Ishida J.K."/>
            <person name="Kasahara H."/>
            <person name="Kiba T."/>
            <person name="Kim M.S."/>
            <person name="Koo N."/>
            <person name="Laohavisit A."/>
            <person name="Lee Y.H."/>
            <person name="Lumba S."/>
            <person name="McCourt P."/>
            <person name="Mortimer J.C."/>
            <person name="Mutuku J.M."/>
            <person name="Nomura T."/>
            <person name="Sasaki-Sekimoto Y."/>
            <person name="Seto Y."/>
            <person name="Wang Y."/>
            <person name="Wakatake T."/>
            <person name="Sakakibara H."/>
            <person name="Demura T."/>
            <person name="Yamaguchi S."/>
            <person name="Yoneyama K."/>
            <person name="Manabe R.I."/>
            <person name="Nelson D.C."/>
            <person name="Schulman A.H."/>
            <person name="Timko M.P."/>
            <person name="dePamphilis C.W."/>
            <person name="Choi D."/>
            <person name="Shirasu K."/>
        </authorList>
    </citation>
    <scope>NUCLEOTIDE SEQUENCE [LARGE SCALE GENOMIC DNA]</scope>
    <source>
        <strain evidence="4">cv. UVA1</strain>
    </source>
</reference>
<organism evidence="3 4">
    <name type="scientific">Striga asiatica</name>
    <name type="common">Asiatic witchweed</name>
    <name type="synonym">Buchnera asiatica</name>
    <dbReference type="NCBI Taxonomy" id="4170"/>
    <lineage>
        <taxon>Eukaryota</taxon>
        <taxon>Viridiplantae</taxon>
        <taxon>Streptophyta</taxon>
        <taxon>Embryophyta</taxon>
        <taxon>Tracheophyta</taxon>
        <taxon>Spermatophyta</taxon>
        <taxon>Magnoliopsida</taxon>
        <taxon>eudicotyledons</taxon>
        <taxon>Gunneridae</taxon>
        <taxon>Pentapetalae</taxon>
        <taxon>asterids</taxon>
        <taxon>lamiids</taxon>
        <taxon>Lamiales</taxon>
        <taxon>Orobanchaceae</taxon>
        <taxon>Buchnereae</taxon>
        <taxon>Striga</taxon>
    </lineage>
</organism>
<keyword evidence="4" id="KW-1185">Reference proteome</keyword>